<reference evidence="2" key="2">
    <citation type="submission" date="2021-09" db="EMBL/GenBank/DDBJ databases">
        <authorList>
            <person name="Jia N."/>
            <person name="Wang J."/>
            <person name="Shi W."/>
            <person name="Du L."/>
            <person name="Sun Y."/>
            <person name="Zhan W."/>
            <person name="Jiang J."/>
            <person name="Wang Q."/>
            <person name="Zhang B."/>
            <person name="Ji P."/>
            <person name="Sakyi L.B."/>
            <person name="Cui X."/>
            <person name="Yuan T."/>
            <person name="Jiang B."/>
            <person name="Yang W."/>
            <person name="Lam T.T.-Y."/>
            <person name="Chang Q."/>
            <person name="Ding S."/>
            <person name="Wang X."/>
            <person name="Zhu J."/>
            <person name="Ruan X."/>
            <person name="Zhao L."/>
            <person name="Wei J."/>
            <person name="Que T."/>
            <person name="Du C."/>
            <person name="Cheng J."/>
            <person name="Dai P."/>
            <person name="Han X."/>
            <person name="Huang E."/>
            <person name="Gao Y."/>
            <person name="Liu J."/>
            <person name="Shao H."/>
            <person name="Ye R."/>
            <person name="Li L."/>
            <person name="Wei W."/>
            <person name="Wang X."/>
            <person name="Wang C."/>
            <person name="Huo Q."/>
            <person name="Li W."/>
            <person name="Guo W."/>
            <person name="Chen H."/>
            <person name="Chen S."/>
            <person name="Zhou L."/>
            <person name="Zhou L."/>
            <person name="Ni X."/>
            <person name="Tian J."/>
            <person name="Zhou Y."/>
            <person name="Sheng Y."/>
            <person name="Liu T."/>
            <person name="Pan Y."/>
            <person name="Xia L."/>
            <person name="Li J."/>
            <person name="Zhao F."/>
            <person name="Cao W."/>
        </authorList>
    </citation>
    <scope>NUCLEOTIDE SEQUENCE</scope>
    <source>
        <strain evidence="2">Rmic-2018</strain>
        <tissue evidence="2">Larvae</tissue>
    </source>
</reference>
<dbReference type="AlphaFoldDB" id="A0A9J6EIF9"/>
<dbReference type="Proteomes" id="UP000821866">
    <property type="component" value="Chromosome 2"/>
</dbReference>
<reference evidence="2" key="1">
    <citation type="journal article" date="2020" name="Cell">
        <title>Large-Scale Comparative Analyses of Tick Genomes Elucidate Their Genetic Diversity and Vector Capacities.</title>
        <authorList>
            <consortium name="Tick Genome and Microbiome Consortium (TIGMIC)"/>
            <person name="Jia N."/>
            <person name="Wang J."/>
            <person name="Shi W."/>
            <person name="Du L."/>
            <person name="Sun Y."/>
            <person name="Zhan W."/>
            <person name="Jiang J.F."/>
            <person name="Wang Q."/>
            <person name="Zhang B."/>
            <person name="Ji P."/>
            <person name="Bell-Sakyi L."/>
            <person name="Cui X.M."/>
            <person name="Yuan T.T."/>
            <person name="Jiang B.G."/>
            <person name="Yang W.F."/>
            <person name="Lam T.T."/>
            <person name="Chang Q.C."/>
            <person name="Ding S.J."/>
            <person name="Wang X.J."/>
            <person name="Zhu J.G."/>
            <person name="Ruan X.D."/>
            <person name="Zhao L."/>
            <person name="Wei J.T."/>
            <person name="Ye R.Z."/>
            <person name="Que T.C."/>
            <person name="Du C.H."/>
            <person name="Zhou Y.H."/>
            <person name="Cheng J.X."/>
            <person name="Dai P.F."/>
            <person name="Guo W.B."/>
            <person name="Han X.H."/>
            <person name="Huang E.J."/>
            <person name="Li L.F."/>
            <person name="Wei W."/>
            <person name="Gao Y.C."/>
            <person name="Liu J.Z."/>
            <person name="Shao H.Z."/>
            <person name="Wang X."/>
            <person name="Wang C.C."/>
            <person name="Yang T.C."/>
            <person name="Huo Q.B."/>
            <person name="Li W."/>
            <person name="Chen H.Y."/>
            <person name="Chen S.E."/>
            <person name="Zhou L.G."/>
            <person name="Ni X.B."/>
            <person name="Tian J.H."/>
            <person name="Sheng Y."/>
            <person name="Liu T."/>
            <person name="Pan Y.S."/>
            <person name="Xia L.Y."/>
            <person name="Li J."/>
            <person name="Zhao F."/>
            <person name="Cao W.C."/>
        </authorList>
    </citation>
    <scope>NUCLEOTIDE SEQUENCE</scope>
    <source>
        <strain evidence="2">Rmic-2018</strain>
    </source>
</reference>
<protein>
    <submittedName>
        <fullName evidence="2">Uncharacterized protein</fullName>
    </submittedName>
</protein>
<comment type="caution">
    <text evidence="2">The sequence shown here is derived from an EMBL/GenBank/DDBJ whole genome shotgun (WGS) entry which is preliminary data.</text>
</comment>
<proteinExistence type="predicted"/>
<feature type="compositionally biased region" description="Polar residues" evidence="1">
    <location>
        <begin position="19"/>
        <end position="28"/>
    </location>
</feature>
<evidence type="ECO:0000256" key="1">
    <source>
        <dbReference type="SAM" id="MobiDB-lite"/>
    </source>
</evidence>
<organism evidence="2 3">
    <name type="scientific">Rhipicephalus microplus</name>
    <name type="common">Cattle tick</name>
    <name type="synonym">Boophilus microplus</name>
    <dbReference type="NCBI Taxonomy" id="6941"/>
    <lineage>
        <taxon>Eukaryota</taxon>
        <taxon>Metazoa</taxon>
        <taxon>Ecdysozoa</taxon>
        <taxon>Arthropoda</taxon>
        <taxon>Chelicerata</taxon>
        <taxon>Arachnida</taxon>
        <taxon>Acari</taxon>
        <taxon>Parasitiformes</taxon>
        <taxon>Ixodida</taxon>
        <taxon>Ixodoidea</taxon>
        <taxon>Ixodidae</taxon>
        <taxon>Rhipicephalinae</taxon>
        <taxon>Rhipicephalus</taxon>
        <taxon>Boophilus</taxon>
    </lineage>
</organism>
<feature type="region of interest" description="Disordered" evidence="1">
    <location>
        <begin position="1"/>
        <end position="61"/>
    </location>
</feature>
<evidence type="ECO:0000313" key="2">
    <source>
        <dbReference type="EMBL" id="KAH8034130.1"/>
    </source>
</evidence>
<keyword evidence="3" id="KW-1185">Reference proteome</keyword>
<sequence>MSCESNVTEEKSPDGLGNKNFNEPSSAQCLPGPASGLDVVTNESAEPASASDPTTVEGMGHLLKDHMPNTELPLSIRNANLAEAVRCKRCISCDRVANDAKAAQPSERFLDKSLKNAKSSRAPAGIAEPDFNTSTFQPKRIRAATSHSPLCDHSHNGRLSPNTAKGASCQKSSQGLCLVHVVFGKYRPGLVVTGSSVVCRTATVPPVVAAFSFPDKG</sequence>
<name>A0A9J6EIF9_RHIMP</name>
<gene>
    <name evidence="2" type="ORF">HPB51_020479</name>
</gene>
<evidence type="ECO:0000313" key="3">
    <source>
        <dbReference type="Proteomes" id="UP000821866"/>
    </source>
</evidence>
<dbReference type="EMBL" id="JABSTU010000004">
    <property type="protein sequence ID" value="KAH8034130.1"/>
    <property type="molecule type" value="Genomic_DNA"/>
</dbReference>
<accession>A0A9J6EIF9</accession>